<dbReference type="Gene3D" id="2.60.40.10">
    <property type="entry name" value="Immunoglobulins"/>
    <property type="match status" value="3"/>
</dbReference>
<feature type="domain" description="Fibronectin type-III" evidence="10">
    <location>
        <begin position="320"/>
        <end position="419"/>
    </location>
</feature>
<comment type="caution">
    <text evidence="11">The sequence shown here is derived from an EMBL/GenBank/DDBJ whole genome shotgun (WGS) entry which is preliminary data.</text>
</comment>
<dbReference type="Proteomes" id="UP000752171">
    <property type="component" value="Unassembled WGS sequence"/>
</dbReference>
<dbReference type="InterPro" id="IPR013783">
    <property type="entry name" value="Ig-like_fold"/>
</dbReference>
<evidence type="ECO:0000256" key="1">
    <source>
        <dbReference type="ARBA" id="ARBA00004479"/>
    </source>
</evidence>
<evidence type="ECO:0000313" key="11">
    <source>
        <dbReference type="EMBL" id="KAG9261150.1"/>
    </source>
</evidence>
<reference evidence="11 12" key="1">
    <citation type="submission" date="2021-07" db="EMBL/GenBank/DDBJ databases">
        <authorList>
            <person name="Imarazene B."/>
            <person name="Zahm M."/>
            <person name="Klopp C."/>
            <person name="Cabau C."/>
            <person name="Beille S."/>
            <person name="Jouanno E."/>
            <person name="Castinel A."/>
            <person name="Lluch J."/>
            <person name="Gil L."/>
            <person name="Kuchtly C."/>
            <person name="Lopez Roques C."/>
            <person name="Donnadieu C."/>
            <person name="Parrinello H."/>
            <person name="Journot L."/>
            <person name="Du K."/>
            <person name="Schartl M."/>
            <person name="Retaux S."/>
            <person name="Guiguen Y."/>
        </authorList>
    </citation>
    <scope>NUCLEOTIDE SEQUENCE [LARGE SCALE GENOMIC DNA]</scope>
    <source>
        <strain evidence="11">Pach_M1</strain>
        <tissue evidence="11">Testis</tissue>
    </source>
</reference>
<dbReference type="SUPFAM" id="SSF49265">
    <property type="entry name" value="Fibronectin type III"/>
    <property type="match status" value="3"/>
</dbReference>
<feature type="transmembrane region" description="Helical" evidence="9">
    <location>
        <begin position="427"/>
        <end position="449"/>
    </location>
</feature>
<evidence type="ECO:0000256" key="9">
    <source>
        <dbReference type="SAM" id="Phobius"/>
    </source>
</evidence>
<dbReference type="GO" id="GO:0016064">
    <property type="term" value="P:immunoglobulin mediated immune response"/>
    <property type="evidence" value="ECO:0007669"/>
    <property type="project" value="TreeGrafter"/>
</dbReference>
<dbReference type="OrthoDB" id="8906725at2759"/>
<gene>
    <name evidence="11" type="ORF">AMEX_G26129</name>
</gene>
<dbReference type="PANTHER" id="PTHR23037">
    <property type="entry name" value="CYTOKINE RECEPTOR"/>
    <property type="match status" value="1"/>
</dbReference>
<evidence type="ECO:0000313" key="12">
    <source>
        <dbReference type="Proteomes" id="UP000752171"/>
    </source>
</evidence>
<dbReference type="GO" id="GO:0009897">
    <property type="term" value="C:external side of plasma membrane"/>
    <property type="evidence" value="ECO:0007669"/>
    <property type="project" value="TreeGrafter"/>
</dbReference>
<keyword evidence="6" id="KW-1015">Disulfide bond</keyword>
<dbReference type="GO" id="GO:0004896">
    <property type="term" value="F:cytokine receptor activity"/>
    <property type="evidence" value="ECO:0007669"/>
    <property type="project" value="TreeGrafter"/>
</dbReference>
<dbReference type="PANTHER" id="PTHR23037:SF22">
    <property type="entry name" value="CYTOKINE RECEPTOR COMMON SUBUNIT BETA"/>
    <property type="match status" value="1"/>
</dbReference>
<keyword evidence="5 9" id="KW-0472">Membrane</keyword>
<evidence type="ECO:0000256" key="4">
    <source>
        <dbReference type="ARBA" id="ARBA00022989"/>
    </source>
</evidence>
<evidence type="ECO:0000256" key="3">
    <source>
        <dbReference type="ARBA" id="ARBA00022729"/>
    </source>
</evidence>
<dbReference type="AlphaFoldDB" id="A0A8T2KN97"/>
<organism evidence="11 12">
    <name type="scientific">Astyanax mexicanus</name>
    <name type="common">Blind cave fish</name>
    <name type="synonym">Astyanax fasciatus mexicanus</name>
    <dbReference type="NCBI Taxonomy" id="7994"/>
    <lineage>
        <taxon>Eukaryota</taxon>
        <taxon>Metazoa</taxon>
        <taxon>Chordata</taxon>
        <taxon>Craniata</taxon>
        <taxon>Vertebrata</taxon>
        <taxon>Euteleostomi</taxon>
        <taxon>Actinopterygii</taxon>
        <taxon>Neopterygii</taxon>
        <taxon>Teleostei</taxon>
        <taxon>Ostariophysi</taxon>
        <taxon>Characiformes</taxon>
        <taxon>Characoidei</taxon>
        <taxon>Acestrorhamphidae</taxon>
        <taxon>Acestrorhamphinae</taxon>
        <taxon>Astyanax</taxon>
    </lineage>
</organism>
<protein>
    <recommendedName>
        <fullName evidence="10">Fibronectin type-III domain-containing protein</fullName>
    </recommendedName>
</protein>
<dbReference type="EMBL" id="JAICCE010000023">
    <property type="protein sequence ID" value="KAG9261150.1"/>
    <property type="molecule type" value="Genomic_DNA"/>
</dbReference>
<keyword evidence="8" id="KW-0325">Glycoprotein</keyword>
<feature type="transmembrane region" description="Helical" evidence="9">
    <location>
        <begin position="21"/>
        <end position="44"/>
    </location>
</feature>
<comment type="subcellular location">
    <subcellularLocation>
        <location evidence="1">Membrane</location>
        <topology evidence="1">Single-pass type I membrane protein</topology>
    </subcellularLocation>
</comment>
<keyword evidence="2 9" id="KW-0812">Transmembrane</keyword>
<accession>A0A8T2KN97</accession>
<evidence type="ECO:0000256" key="2">
    <source>
        <dbReference type="ARBA" id="ARBA00022692"/>
    </source>
</evidence>
<keyword evidence="4 9" id="KW-1133">Transmembrane helix</keyword>
<keyword evidence="7" id="KW-0675">Receptor</keyword>
<dbReference type="PROSITE" id="PS50853">
    <property type="entry name" value="FN3"/>
    <property type="match status" value="1"/>
</dbReference>
<evidence type="ECO:0000256" key="6">
    <source>
        <dbReference type="ARBA" id="ARBA00023157"/>
    </source>
</evidence>
<evidence type="ECO:0000256" key="8">
    <source>
        <dbReference type="ARBA" id="ARBA00023180"/>
    </source>
</evidence>
<evidence type="ECO:0000259" key="10">
    <source>
        <dbReference type="PROSITE" id="PS50853"/>
    </source>
</evidence>
<dbReference type="InterPro" id="IPR003961">
    <property type="entry name" value="FN3_dom"/>
</dbReference>
<keyword evidence="3" id="KW-0732">Signal</keyword>
<sequence length="598" mass="67269">MEQSGLEYLCLFFRLGGRMLMFDWLFLGGMDTLVLVLSSFLLWASDCSSVPFIISDPEAPEGCLNLDSDAPASPVLESLECRSDYTTHIRCSWIETSGSPLSLFHLDPEFKSELPCVRGPLLVQNSSTQKLRAQCRYNSSMFGIGFTDVFFFQTPHSPGITKSINLIKHTVRRFPNDLDLNIIDRVEQTHPPLQPEPSSLEYDGSGWSPLLVRNSDTDSLPGPFNLQCVYDGVREVRCSWEMMRELTQFILYSLRYRTRPDTHSGWCCGRVEEEGGNDDDAVVKFSCSFSVFKAEVLLLDLRPEPRTRDFQSNKHIEPDAPEGLSVELIRDEWVLNWTIPEYHTVSISSELRYWSSHSPEEVETVLLPPRVSEFKMAESSLLSSTHYLAEVRCAAVPGGRYAGYPSDWTEPVHWTTSPSPGSGGHRVYFYLAVSVSVTVILTYLIFLAFHRKVKVWEVSLPSPLQSKALKAVCQIHGERLPSYTEVEDPYMSEVCVLKDVKHLSLHEFDCEYEDTTASSAAESPSSRLLKSQEGCCETGLGLMIEEVQVLLCNIRLDDLQPCSDQQNPVSSAGTTQDALLEVCQEGVEMHDGYLDCPK</sequence>
<name>A0A8T2KN97_ASTMX</name>
<evidence type="ECO:0000256" key="7">
    <source>
        <dbReference type="ARBA" id="ARBA00023170"/>
    </source>
</evidence>
<evidence type="ECO:0000256" key="5">
    <source>
        <dbReference type="ARBA" id="ARBA00023136"/>
    </source>
</evidence>
<dbReference type="InterPro" id="IPR036116">
    <property type="entry name" value="FN3_sf"/>
</dbReference>
<proteinExistence type="predicted"/>